<sequence length="88" mass="9549">MTTSTNPTSMQASPSPPPPPHRYDRQIQSPPSNDTSHPPKLPANAVPHPSRSGRLAPERERAGLTKQYLAPTIAASRAPDRCRQSRSS</sequence>
<protein>
    <submittedName>
        <fullName evidence="2">Uncharacterized protein</fullName>
    </submittedName>
</protein>
<dbReference type="OrthoDB" id="10352448at2759"/>
<dbReference type="EMBL" id="KB445648">
    <property type="protein sequence ID" value="EMD61327.1"/>
    <property type="molecule type" value="Genomic_DNA"/>
</dbReference>
<evidence type="ECO:0000313" key="3">
    <source>
        <dbReference type="Proteomes" id="UP000016934"/>
    </source>
</evidence>
<evidence type="ECO:0000256" key="1">
    <source>
        <dbReference type="SAM" id="MobiDB-lite"/>
    </source>
</evidence>
<organism evidence="2 3">
    <name type="scientific">Cochliobolus sativus (strain ND90Pr / ATCC 201652)</name>
    <name type="common">Common root rot and spot blotch fungus</name>
    <name type="synonym">Bipolaris sorokiniana</name>
    <dbReference type="NCBI Taxonomy" id="665912"/>
    <lineage>
        <taxon>Eukaryota</taxon>
        <taxon>Fungi</taxon>
        <taxon>Dikarya</taxon>
        <taxon>Ascomycota</taxon>
        <taxon>Pezizomycotina</taxon>
        <taxon>Dothideomycetes</taxon>
        <taxon>Pleosporomycetidae</taxon>
        <taxon>Pleosporales</taxon>
        <taxon>Pleosporineae</taxon>
        <taxon>Pleosporaceae</taxon>
        <taxon>Bipolaris</taxon>
    </lineage>
</organism>
<feature type="compositionally biased region" description="Polar residues" evidence="1">
    <location>
        <begin position="26"/>
        <end position="36"/>
    </location>
</feature>
<feature type="region of interest" description="Disordered" evidence="1">
    <location>
        <begin position="1"/>
        <end position="88"/>
    </location>
</feature>
<evidence type="ECO:0000313" key="2">
    <source>
        <dbReference type="EMBL" id="EMD61327.1"/>
    </source>
</evidence>
<feature type="compositionally biased region" description="Polar residues" evidence="1">
    <location>
        <begin position="1"/>
        <end position="12"/>
    </location>
</feature>
<reference evidence="2 3" key="1">
    <citation type="journal article" date="2012" name="PLoS Pathog.">
        <title>Diverse lifestyles and strategies of plant pathogenesis encoded in the genomes of eighteen Dothideomycetes fungi.</title>
        <authorList>
            <person name="Ohm R.A."/>
            <person name="Feau N."/>
            <person name="Henrissat B."/>
            <person name="Schoch C.L."/>
            <person name="Horwitz B.A."/>
            <person name="Barry K.W."/>
            <person name="Condon B.J."/>
            <person name="Copeland A.C."/>
            <person name="Dhillon B."/>
            <person name="Glaser F."/>
            <person name="Hesse C.N."/>
            <person name="Kosti I."/>
            <person name="LaButti K."/>
            <person name="Lindquist E.A."/>
            <person name="Lucas S."/>
            <person name="Salamov A.A."/>
            <person name="Bradshaw R.E."/>
            <person name="Ciuffetti L."/>
            <person name="Hamelin R.C."/>
            <person name="Kema G.H.J."/>
            <person name="Lawrence C."/>
            <person name="Scott J.A."/>
            <person name="Spatafora J.W."/>
            <person name="Turgeon B.G."/>
            <person name="de Wit P.J.G.M."/>
            <person name="Zhong S."/>
            <person name="Goodwin S.B."/>
            <person name="Grigoriev I.V."/>
        </authorList>
    </citation>
    <scope>NUCLEOTIDE SEQUENCE [LARGE SCALE GENOMIC DNA]</scope>
    <source>
        <strain evidence="3">ND90Pr / ATCC 201652</strain>
    </source>
</reference>
<dbReference type="AlphaFoldDB" id="M2SWW6"/>
<accession>M2SWW6</accession>
<dbReference type="GeneID" id="19134757"/>
<proteinExistence type="predicted"/>
<dbReference type="KEGG" id="bsc:COCSADRAFT_230134"/>
<name>M2SWW6_COCSN</name>
<feature type="compositionally biased region" description="Basic and acidic residues" evidence="1">
    <location>
        <begin position="78"/>
        <end position="88"/>
    </location>
</feature>
<dbReference type="Proteomes" id="UP000016934">
    <property type="component" value="Unassembled WGS sequence"/>
</dbReference>
<gene>
    <name evidence="2" type="ORF">COCSADRAFT_230134</name>
</gene>
<dbReference type="HOGENOM" id="CLU_2549060_0_0_1"/>
<dbReference type="RefSeq" id="XP_007702705.1">
    <property type="nucleotide sequence ID" value="XM_007704515.1"/>
</dbReference>
<reference evidence="3" key="2">
    <citation type="journal article" date="2013" name="PLoS Genet.">
        <title>Comparative genome structure, secondary metabolite, and effector coding capacity across Cochliobolus pathogens.</title>
        <authorList>
            <person name="Condon B.J."/>
            <person name="Leng Y."/>
            <person name="Wu D."/>
            <person name="Bushley K.E."/>
            <person name="Ohm R.A."/>
            <person name="Otillar R."/>
            <person name="Martin J."/>
            <person name="Schackwitz W."/>
            <person name="Grimwood J."/>
            <person name="MohdZainudin N."/>
            <person name="Xue C."/>
            <person name="Wang R."/>
            <person name="Manning V.A."/>
            <person name="Dhillon B."/>
            <person name="Tu Z.J."/>
            <person name="Steffenson B.J."/>
            <person name="Salamov A."/>
            <person name="Sun H."/>
            <person name="Lowry S."/>
            <person name="LaButti K."/>
            <person name="Han J."/>
            <person name="Copeland A."/>
            <person name="Lindquist E."/>
            <person name="Barry K."/>
            <person name="Schmutz J."/>
            <person name="Baker S.E."/>
            <person name="Ciuffetti L.M."/>
            <person name="Grigoriev I.V."/>
            <person name="Zhong S."/>
            <person name="Turgeon B.G."/>
        </authorList>
    </citation>
    <scope>NUCLEOTIDE SEQUENCE [LARGE SCALE GENOMIC DNA]</scope>
    <source>
        <strain evidence="3">ND90Pr / ATCC 201652</strain>
    </source>
</reference>
<keyword evidence="3" id="KW-1185">Reference proteome</keyword>